<protein>
    <recommendedName>
        <fullName evidence="7">Large ribosomal subunit protein mL54</fullName>
    </recommendedName>
</protein>
<gene>
    <name evidence="9" type="primary">LOC101849359</name>
</gene>
<dbReference type="PANTHER" id="PTHR28595">
    <property type="entry name" value="39S RIBOSOMAL PROTEIN L54, MITOCHONDRIAL"/>
    <property type="match status" value="1"/>
</dbReference>
<evidence type="ECO:0000313" key="8">
    <source>
        <dbReference type="Proteomes" id="UP000694888"/>
    </source>
</evidence>
<evidence type="ECO:0000256" key="3">
    <source>
        <dbReference type="ARBA" id="ARBA00022980"/>
    </source>
</evidence>
<dbReference type="Proteomes" id="UP000694888">
    <property type="component" value="Unplaced"/>
</dbReference>
<dbReference type="GeneID" id="101849359"/>
<evidence type="ECO:0000256" key="2">
    <source>
        <dbReference type="ARBA" id="ARBA00022946"/>
    </source>
</evidence>
<comment type="subcellular location">
    <subcellularLocation>
        <location evidence="1">Mitochondrion</location>
    </subcellularLocation>
</comment>
<organism evidence="8 9">
    <name type="scientific">Aplysia californica</name>
    <name type="common">California sea hare</name>
    <dbReference type="NCBI Taxonomy" id="6500"/>
    <lineage>
        <taxon>Eukaryota</taxon>
        <taxon>Metazoa</taxon>
        <taxon>Spiralia</taxon>
        <taxon>Lophotrochozoa</taxon>
        <taxon>Mollusca</taxon>
        <taxon>Gastropoda</taxon>
        <taxon>Heterobranchia</taxon>
        <taxon>Euthyneura</taxon>
        <taxon>Tectipleura</taxon>
        <taxon>Aplysiida</taxon>
        <taxon>Aplysioidea</taxon>
        <taxon>Aplysiidae</taxon>
        <taxon>Aplysia</taxon>
    </lineage>
</organism>
<dbReference type="RefSeq" id="XP_005094069.1">
    <property type="nucleotide sequence ID" value="XM_005094012.3"/>
</dbReference>
<name>A0ABM0JHZ7_APLCA</name>
<evidence type="ECO:0000256" key="1">
    <source>
        <dbReference type="ARBA" id="ARBA00004173"/>
    </source>
</evidence>
<dbReference type="Pfam" id="PF08561">
    <property type="entry name" value="Ribosomal_L37"/>
    <property type="match status" value="1"/>
</dbReference>
<dbReference type="PANTHER" id="PTHR28595:SF1">
    <property type="entry name" value="LARGE RIBOSOMAL SUBUNIT PROTEIN ML54"/>
    <property type="match status" value="1"/>
</dbReference>
<sequence>MAASFRSLALRGLSNNMTFSKFTVARTYAKKVVGKVGAPGAQKARLEVENDPEKLLNYCCGANIYAEGTDPEIKPNSEYPDWLWNLRTEPGGVDLSELDNNSKYYWRRLQRLTAVRNRRIGKRLQKLNDIQFPESK</sequence>
<dbReference type="GO" id="GO:0005840">
    <property type="term" value="C:ribosome"/>
    <property type="evidence" value="ECO:0007669"/>
    <property type="project" value="UniProtKB-KW"/>
</dbReference>
<dbReference type="InterPro" id="IPR013870">
    <property type="entry name" value="Ribosomal_mL54"/>
</dbReference>
<evidence type="ECO:0000256" key="6">
    <source>
        <dbReference type="ARBA" id="ARBA00033752"/>
    </source>
</evidence>
<accession>A0ABM0JHZ7</accession>
<comment type="similarity">
    <text evidence="6">Belongs to the mitochondrion-specific ribosomal protein mL54 family.</text>
</comment>
<proteinExistence type="inferred from homology"/>
<keyword evidence="8" id="KW-1185">Reference proteome</keyword>
<keyword evidence="3 9" id="KW-0689">Ribosomal protein</keyword>
<evidence type="ECO:0000313" key="9">
    <source>
        <dbReference type="RefSeq" id="XP_005094069.1"/>
    </source>
</evidence>
<evidence type="ECO:0000256" key="5">
    <source>
        <dbReference type="ARBA" id="ARBA00023274"/>
    </source>
</evidence>
<evidence type="ECO:0000256" key="4">
    <source>
        <dbReference type="ARBA" id="ARBA00023128"/>
    </source>
</evidence>
<keyword evidence="4" id="KW-0496">Mitochondrion</keyword>
<reference evidence="9" key="1">
    <citation type="submission" date="2025-08" db="UniProtKB">
        <authorList>
            <consortium name="RefSeq"/>
        </authorList>
    </citation>
    <scope>IDENTIFICATION</scope>
</reference>
<evidence type="ECO:0000256" key="7">
    <source>
        <dbReference type="ARBA" id="ARBA00035179"/>
    </source>
</evidence>
<keyword evidence="5" id="KW-0687">Ribonucleoprotein</keyword>
<keyword evidence="2" id="KW-0809">Transit peptide</keyword>